<evidence type="ECO:0000259" key="3">
    <source>
        <dbReference type="Pfam" id="PF08544"/>
    </source>
</evidence>
<dbReference type="SUPFAM" id="SSF55060">
    <property type="entry name" value="GHMP Kinase, C-terminal domain"/>
    <property type="match status" value="1"/>
</dbReference>
<accession>A0A939K3W0</accession>
<dbReference type="Gene3D" id="3.30.230.10">
    <property type="match status" value="1"/>
</dbReference>
<gene>
    <name evidence="5" type="ORF">J2I47_24180</name>
</gene>
<evidence type="ECO:0000256" key="2">
    <source>
        <dbReference type="ARBA" id="ARBA00022840"/>
    </source>
</evidence>
<dbReference type="GO" id="GO:0006012">
    <property type="term" value="P:galactose metabolic process"/>
    <property type="evidence" value="ECO:0007669"/>
    <property type="project" value="TreeGrafter"/>
</dbReference>
<dbReference type="PRINTS" id="PR00959">
    <property type="entry name" value="MEVGALKINASE"/>
</dbReference>
<dbReference type="SUPFAM" id="SSF54211">
    <property type="entry name" value="Ribosomal protein S5 domain 2-like"/>
    <property type="match status" value="1"/>
</dbReference>
<evidence type="ECO:0000259" key="4">
    <source>
        <dbReference type="Pfam" id="PF10509"/>
    </source>
</evidence>
<proteinExistence type="predicted"/>
<dbReference type="InterPro" id="IPR019539">
    <property type="entry name" value="GalKase_N"/>
</dbReference>
<organism evidence="5 6">
    <name type="scientific">Fibrella rubiginis</name>
    <dbReference type="NCBI Taxonomy" id="2817060"/>
    <lineage>
        <taxon>Bacteria</taxon>
        <taxon>Pseudomonadati</taxon>
        <taxon>Bacteroidota</taxon>
        <taxon>Cytophagia</taxon>
        <taxon>Cytophagales</taxon>
        <taxon>Spirosomataceae</taxon>
        <taxon>Fibrella</taxon>
    </lineage>
</organism>
<dbReference type="PANTHER" id="PTHR10457">
    <property type="entry name" value="MEVALONATE KINASE/GALACTOKINASE"/>
    <property type="match status" value="1"/>
</dbReference>
<evidence type="ECO:0000256" key="1">
    <source>
        <dbReference type="ARBA" id="ARBA00022741"/>
    </source>
</evidence>
<protein>
    <submittedName>
        <fullName evidence="5">GHMP kinase</fullName>
    </submittedName>
</protein>
<evidence type="ECO:0000313" key="6">
    <source>
        <dbReference type="Proteomes" id="UP000664034"/>
    </source>
</evidence>
<dbReference type="InterPro" id="IPR036554">
    <property type="entry name" value="GHMP_kinase_C_sf"/>
</dbReference>
<dbReference type="EMBL" id="JAFMYV010000016">
    <property type="protein sequence ID" value="MBO0939667.1"/>
    <property type="molecule type" value="Genomic_DNA"/>
</dbReference>
<dbReference type="GO" id="GO:0005524">
    <property type="term" value="F:ATP binding"/>
    <property type="evidence" value="ECO:0007669"/>
    <property type="project" value="UniProtKB-KW"/>
</dbReference>
<evidence type="ECO:0000313" key="5">
    <source>
        <dbReference type="EMBL" id="MBO0939667.1"/>
    </source>
</evidence>
<dbReference type="Pfam" id="PF10509">
    <property type="entry name" value="GalKase_gal_bdg"/>
    <property type="match status" value="1"/>
</dbReference>
<dbReference type="AlphaFoldDB" id="A0A939K3W0"/>
<dbReference type="Pfam" id="PF08544">
    <property type="entry name" value="GHMP_kinases_C"/>
    <property type="match status" value="1"/>
</dbReference>
<dbReference type="PANTHER" id="PTHR10457:SF7">
    <property type="entry name" value="GALACTOKINASE-RELATED"/>
    <property type="match status" value="1"/>
</dbReference>
<feature type="domain" description="Galactokinase N-terminal" evidence="4">
    <location>
        <begin position="36"/>
        <end position="66"/>
    </location>
</feature>
<name>A0A939K3W0_9BACT</name>
<dbReference type="GO" id="GO:0004335">
    <property type="term" value="F:galactokinase activity"/>
    <property type="evidence" value="ECO:0007669"/>
    <property type="project" value="TreeGrafter"/>
</dbReference>
<feature type="domain" description="GHMP kinase C-terminal" evidence="3">
    <location>
        <begin position="306"/>
        <end position="377"/>
    </location>
</feature>
<comment type="caution">
    <text evidence="5">The sequence shown here is derived from an EMBL/GenBank/DDBJ whole genome shotgun (WGS) entry which is preliminary data.</text>
</comment>
<dbReference type="Proteomes" id="UP000664034">
    <property type="component" value="Unassembled WGS sequence"/>
</dbReference>
<dbReference type="InterPro" id="IPR014721">
    <property type="entry name" value="Ribsml_uS5_D2-typ_fold_subgr"/>
</dbReference>
<keyword evidence="5" id="KW-0808">Transferase</keyword>
<keyword evidence="2" id="KW-0067">ATP-binding</keyword>
<sequence>MYTGVDGRKNHVSAIKYPVLNGTFTRRNLFLLLTAPVIVSVPGRICLFGDHQDYLGLPIITAALSVGLKLTAWRHGPPGFRFRLTNPESRLSVPFDGVPLLYEHSRDYLRACANVLLREGFTFSQGIEGSFQGELSADLGGASAMILDWIGVLSQLADQPKQLESKALVELAHAAEVREFGESASMANQYAMALGGVLCLTTSPTLSVQPLPVALGSFVVAETPDSVPEVNSLASPVTRNRLIMNDVLERVGQMNPAFSLHTATVTEATEYKDQLGKDEYLLLKATLASRDLTADALSLFHSPHLNHARLGQLLTQHHTYLRDACHYSSARVDRLLDVALRAGALGGKINTSGGGGSLFVYAPDNARSVAEAIERAGGKATVVRVA</sequence>
<reference evidence="5" key="1">
    <citation type="submission" date="2021-03" db="EMBL/GenBank/DDBJ databases">
        <title>Fibrella sp. HMF5335 genome sequencing and assembly.</title>
        <authorList>
            <person name="Kang H."/>
            <person name="Kim H."/>
            <person name="Bae S."/>
            <person name="Joh K."/>
        </authorList>
    </citation>
    <scope>NUCLEOTIDE SEQUENCE</scope>
    <source>
        <strain evidence="5">HMF5335</strain>
    </source>
</reference>
<keyword evidence="5" id="KW-0418">Kinase</keyword>
<dbReference type="GO" id="GO:0005829">
    <property type="term" value="C:cytosol"/>
    <property type="evidence" value="ECO:0007669"/>
    <property type="project" value="TreeGrafter"/>
</dbReference>
<keyword evidence="6" id="KW-1185">Reference proteome</keyword>
<dbReference type="InterPro" id="IPR013750">
    <property type="entry name" value="GHMP_kinase_C_dom"/>
</dbReference>
<dbReference type="InterPro" id="IPR020568">
    <property type="entry name" value="Ribosomal_Su5_D2-typ_SF"/>
</dbReference>
<dbReference type="Gene3D" id="3.30.70.890">
    <property type="entry name" value="GHMP kinase, C-terminal domain"/>
    <property type="match status" value="1"/>
</dbReference>
<keyword evidence="1" id="KW-0547">Nucleotide-binding</keyword>